<accession>A0AAW1EP76</accession>
<gene>
    <name evidence="1" type="ORF">VZT92_018060</name>
</gene>
<organism evidence="1 2">
    <name type="scientific">Zoarces viviparus</name>
    <name type="common">Viviparous eelpout</name>
    <name type="synonym">Blennius viviparus</name>
    <dbReference type="NCBI Taxonomy" id="48416"/>
    <lineage>
        <taxon>Eukaryota</taxon>
        <taxon>Metazoa</taxon>
        <taxon>Chordata</taxon>
        <taxon>Craniata</taxon>
        <taxon>Vertebrata</taxon>
        <taxon>Euteleostomi</taxon>
        <taxon>Actinopterygii</taxon>
        <taxon>Neopterygii</taxon>
        <taxon>Teleostei</taxon>
        <taxon>Neoteleostei</taxon>
        <taxon>Acanthomorphata</taxon>
        <taxon>Eupercaria</taxon>
        <taxon>Perciformes</taxon>
        <taxon>Cottioidei</taxon>
        <taxon>Zoarcales</taxon>
        <taxon>Zoarcidae</taxon>
        <taxon>Zoarcinae</taxon>
        <taxon>Zoarces</taxon>
    </lineage>
</organism>
<evidence type="ECO:0000313" key="1">
    <source>
        <dbReference type="EMBL" id="KAK9524203.1"/>
    </source>
</evidence>
<comment type="caution">
    <text evidence="1">The sequence shown here is derived from an EMBL/GenBank/DDBJ whole genome shotgun (WGS) entry which is preliminary data.</text>
</comment>
<dbReference type="GO" id="GO:0034237">
    <property type="term" value="F:protein kinase A regulatory subunit binding"/>
    <property type="evidence" value="ECO:0007669"/>
    <property type="project" value="InterPro"/>
</dbReference>
<evidence type="ECO:0008006" key="3">
    <source>
        <dbReference type="Google" id="ProtNLM"/>
    </source>
</evidence>
<dbReference type="Proteomes" id="UP001488805">
    <property type="component" value="Unassembled WGS sequence"/>
</dbReference>
<sequence>MGCTESRCRSWDCSDKQEETVLDKQEEGETKAFLTDAKETKHSLTSEETPADGCSVNLRPVTKPMLDLAQKMSEDIVAQALQLCWELDIHYKEWLFIDTKCEYVT</sequence>
<dbReference type="InterPro" id="IPR027969">
    <property type="entry name" value="Small_membr_AKAP"/>
</dbReference>
<reference evidence="1 2" key="1">
    <citation type="journal article" date="2024" name="Genome Biol. Evol.">
        <title>Chromosome-level genome assembly of the viviparous eelpout Zoarces viviparus.</title>
        <authorList>
            <person name="Fuhrmann N."/>
            <person name="Brasseur M.V."/>
            <person name="Bakowski C.E."/>
            <person name="Podsiadlowski L."/>
            <person name="Prost S."/>
            <person name="Krehenwinkel H."/>
            <person name="Mayer C."/>
        </authorList>
    </citation>
    <scope>NUCLEOTIDE SEQUENCE [LARGE SCALE GENOMIC DNA]</scope>
    <source>
        <strain evidence="1">NO-MEL_2022_Ind0_liver</strain>
    </source>
</reference>
<dbReference type="AlphaFoldDB" id="A0AAW1EP76"/>
<dbReference type="EMBL" id="JBCEZU010000156">
    <property type="protein sequence ID" value="KAK9524203.1"/>
    <property type="molecule type" value="Genomic_DNA"/>
</dbReference>
<evidence type="ECO:0000313" key="2">
    <source>
        <dbReference type="Proteomes" id="UP001488805"/>
    </source>
</evidence>
<dbReference type="Pfam" id="PF15127">
    <property type="entry name" value="SmAKAP"/>
    <property type="match status" value="1"/>
</dbReference>
<keyword evidence="2" id="KW-1185">Reference proteome</keyword>
<name>A0AAW1EP76_ZOAVI</name>
<proteinExistence type="predicted"/>
<protein>
    <recommendedName>
        <fullName evidence="3">Small membrane A-kinase anchor protein</fullName>
    </recommendedName>
</protein>